<evidence type="ECO:0000313" key="4">
    <source>
        <dbReference type="Proteomes" id="UP000284051"/>
    </source>
</evidence>
<dbReference type="AlphaFoldDB" id="A0A3R6FZL2"/>
<name>A0A3R6FZL2_9FIRM</name>
<dbReference type="RefSeq" id="WP_015522054.1">
    <property type="nucleotide sequence ID" value="NZ_JBLYGU010000010.1"/>
</dbReference>
<evidence type="ECO:0000313" key="1">
    <source>
        <dbReference type="EMBL" id="MVQ44933.1"/>
    </source>
</evidence>
<dbReference type="Proteomes" id="UP000479531">
    <property type="component" value="Unassembled WGS sequence"/>
</dbReference>
<reference evidence="1 6" key="2">
    <citation type="submission" date="2019-10" db="EMBL/GenBank/DDBJ databases">
        <title>Roseburia spp. ameliorate alcoholic fatty liver via restoration of gut barrier function.</title>
        <authorList>
            <person name="Seo B."/>
            <person name="Ko G."/>
        </authorList>
    </citation>
    <scope>NUCLEOTIDE SEQUENCE [LARGE SCALE GENOMIC DNA]</scope>
    <source>
        <strain evidence="1 6">SNUG30017</strain>
    </source>
</reference>
<proteinExistence type="predicted"/>
<dbReference type="EMBL" id="QRID01000008">
    <property type="protein sequence ID" value="RHG28198.1"/>
    <property type="molecule type" value="Genomic_DNA"/>
</dbReference>
<dbReference type="EMBL" id="WGGT01000003">
    <property type="protein sequence ID" value="MVQ44933.1"/>
    <property type="molecule type" value="Genomic_DNA"/>
</dbReference>
<dbReference type="Proteomes" id="UP000284465">
    <property type="component" value="Unassembled WGS sequence"/>
</dbReference>
<dbReference type="Proteomes" id="UP000284051">
    <property type="component" value="Unassembled WGS sequence"/>
</dbReference>
<evidence type="ECO:0000313" key="6">
    <source>
        <dbReference type="Proteomes" id="UP000479531"/>
    </source>
</evidence>
<gene>
    <name evidence="3" type="ORF">DW264_09690</name>
    <name evidence="2" type="ORF">DW927_03550</name>
    <name evidence="1" type="ORF">GCK47_04185</name>
</gene>
<accession>A0A3R6FZL2</accession>
<reference evidence="4 5" key="1">
    <citation type="submission" date="2018-08" db="EMBL/GenBank/DDBJ databases">
        <title>A genome reference for cultivated species of the human gut microbiota.</title>
        <authorList>
            <person name="Zou Y."/>
            <person name="Xue W."/>
            <person name="Luo G."/>
        </authorList>
    </citation>
    <scope>NUCLEOTIDE SEQUENCE [LARGE SCALE GENOMIC DNA]</scope>
    <source>
        <strain evidence="3 4">AM22-21LB</strain>
        <strain evidence="2 5">AM43-11</strain>
    </source>
</reference>
<organism evidence="3 4">
    <name type="scientific">Roseburia intestinalis</name>
    <dbReference type="NCBI Taxonomy" id="166486"/>
    <lineage>
        <taxon>Bacteria</taxon>
        <taxon>Bacillati</taxon>
        <taxon>Bacillota</taxon>
        <taxon>Clostridia</taxon>
        <taxon>Lachnospirales</taxon>
        <taxon>Lachnospiraceae</taxon>
        <taxon>Roseburia</taxon>
    </lineage>
</organism>
<dbReference type="EMBL" id="QSFP01000003">
    <property type="protein sequence ID" value="RHA69091.1"/>
    <property type="molecule type" value="Genomic_DNA"/>
</dbReference>
<comment type="caution">
    <text evidence="3">The sequence shown here is derived from an EMBL/GenBank/DDBJ whole genome shotgun (WGS) entry which is preliminary data.</text>
</comment>
<sequence>MGTTQRKEQRKMKLEKEIIRLTKLHQNKDKRELIQNINHVLRAQGIHLNRKVKWICKVTGSPEGTVYTWFTNARCRRENKIPLYALCQMALALRISVYEFFSADHFMEIAEKQKIDRRCKLYWHLRRNVAEDLWNGTHSENDTWQGQTLDIKREFLDELYLKMVNDQLN</sequence>
<evidence type="ECO:0000313" key="3">
    <source>
        <dbReference type="EMBL" id="RHG28198.1"/>
    </source>
</evidence>
<protein>
    <submittedName>
        <fullName evidence="3">Uncharacterized protein</fullName>
    </submittedName>
</protein>
<evidence type="ECO:0000313" key="5">
    <source>
        <dbReference type="Proteomes" id="UP000284465"/>
    </source>
</evidence>
<evidence type="ECO:0000313" key="2">
    <source>
        <dbReference type="EMBL" id="RHA69091.1"/>
    </source>
</evidence>